<dbReference type="GeneID" id="41599207"/>
<dbReference type="RefSeq" id="WP_148702287.1">
    <property type="nucleotide sequence ID" value="NZ_CP010868.1"/>
</dbReference>
<protein>
    <submittedName>
        <fullName evidence="1">Uncharacterized protein</fullName>
    </submittedName>
</protein>
<evidence type="ECO:0000313" key="2">
    <source>
        <dbReference type="Proteomes" id="UP000032027"/>
    </source>
</evidence>
<dbReference type="PATRIC" id="fig|1582439.9.peg.33"/>
<reference evidence="1 2" key="3">
    <citation type="journal article" date="2019" name="Int. J. Syst. Evol. Microbiol.">
        <title>Nitrosopumilus adriaticus sp. nov. and Nitrosopumilus piranensis sp. nov., two ammonia-oxidizing archaea from the Adriatic Sea and members of the class Nitrososphaeria.</title>
        <authorList>
            <person name="Bayer B."/>
            <person name="Vojvoda J."/>
            <person name="Reinthaler T."/>
            <person name="Reyes C."/>
            <person name="Pinto M."/>
            <person name="Herndl G.J."/>
        </authorList>
    </citation>
    <scope>NUCLEOTIDE SEQUENCE [LARGE SCALE GENOMIC DNA]</scope>
    <source>
        <strain evidence="1 2">D3C</strain>
    </source>
</reference>
<dbReference type="AlphaFoldDB" id="A0A0C5C7M9"/>
<dbReference type="KEGG" id="nid:NPIRD3C_0033"/>
<evidence type="ECO:0000313" key="1">
    <source>
        <dbReference type="EMBL" id="AJM91257.1"/>
    </source>
</evidence>
<dbReference type="HOGENOM" id="CLU_1302579_0_0_2"/>
<gene>
    <name evidence="1" type="ORF">NPIRD3C_0033</name>
</gene>
<dbReference type="Proteomes" id="UP000032027">
    <property type="component" value="Chromosome"/>
</dbReference>
<reference evidence="1 2" key="2">
    <citation type="journal article" date="2016" name="ISME J.">
        <title>Physiological and genomic characterization of two novel marine thaumarchaeal strains indicates niche differentiation.</title>
        <authorList>
            <person name="Bayer B."/>
            <person name="Vojvoda J."/>
            <person name="Offre P."/>
            <person name="Alves R.J."/>
            <person name="Elisabeth N.H."/>
            <person name="Garcia J.A."/>
            <person name="Volland J.M."/>
            <person name="Srivastava A."/>
            <person name="Schleper C."/>
            <person name="Herndl G.J."/>
        </authorList>
    </citation>
    <scope>NUCLEOTIDE SEQUENCE [LARGE SCALE GENOMIC DNA]</scope>
    <source>
        <strain evidence="1 2">D3C</strain>
    </source>
</reference>
<reference evidence="2" key="1">
    <citation type="submission" date="2015-02" db="EMBL/GenBank/DDBJ databases">
        <title>Characterization of two novel Thaumarchaeota isolated from the Northern Adriatic Sea.</title>
        <authorList>
            <person name="Bayer B."/>
            <person name="Vojvoda J."/>
            <person name="Offre P."/>
            <person name="Srivastava A."/>
            <person name="Elisabeth N."/>
            <person name="Garcia J.A.L."/>
            <person name="Schleper C."/>
            <person name="Herndl G.J."/>
        </authorList>
    </citation>
    <scope>NUCLEOTIDE SEQUENCE [LARGE SCALE GENOMIC DNA]</scope>
    <source>
        <strain evidence="2">D3C</strain>
    </source>
</reference>
<organism evidence="1 2">
    <name type="scientific">Nitrosopumilus piranensis</name>
    <dbReference type="NCBI Taxonomy" id="1582439"/>
    <lineage>
        <taxon>Archaea</taxon>
        <taxon>Nitrososphaerota</taxon>
        <taxon>Nitrososphaeria</taxon>
        <taxon>Nitrosopumilales</taxon>
        <taxon>Nitrosopumilaceae</taxon>
        <taxon>Nitrosopumilus</taxon>
    </lineage>
</organism>
<dbReference type="EMBL" id="CP010868">
    <property type="protein sequence ID" value="AJM91257.1"/>
    <property type="molecule type" value="Genomic_DNA"/>
</dbReference>
<keyword evidence="2" id="KW-1185">Reference proteome</keyword>
<name>A0A0C5C7M9_9ARCH</name>
<sequence length="211" mass="24572">MKFSLIKTLFQNRKKSLFRNEGSFNLIKYFVKLKLGEISGDIYKFENKEKIDFDESLCEATNQWLDKSIKNMLMKINLNNTIIFDEEKGYENVGTGFIFVPFLFNKVIAFTQKEAYVYFKIDEKKSYTLKINCISIPKTKVCVKINNIVIDAFNINSLSVLEKNVKIKSDLVEDKILKIAIIVEKCWSPNYIFEEIPNYPLGIGIEKIEIS</sequence>
<accession>A0A0C5C7M9</accession>
<proteinExistence type="predicted"/>